<dbReference type="Pfam" id="PF26175">
    <property type="entry name" value="HTH_FAR1"/>
    <property type="match status" value="1"/>
</dbReference>
<protein>
    <recommendedName>
        <fullName evidence="7">Protein FAR1-RELATED SEQUENCE</fullName>
    </recommendedName>
</protein>
<keyword evidence="1" id="KW-0175">Coiled coil</keyword>
<feature type="domain" description="FAR1" evidence="2">
    <location>
        <begin position="96"/>
        <end position="184"/>
    </location>
</feature>
<feature type="coiled-coil region" evidence="1">
    <location>
        <begin position="23"/>
        <end position="50"/>
    </location>
</feature>
<dbReference type="InterPro" id="IPR058778">
    <property type="entry name" value="HTH_FAR1-11-like"/>
</dbReference>
<dbReference type="Proteomes" id="UP000626092">
    <property type="component" value="Unassembled WGS sequence"/>
</dbReference>
<dbReference type="InterPro" id="IPR018289">
    <property type="entry name" value="MULE_transposase_dom"/>
</dbReference>
<evidence type="ECO:0000256" key="1">
    <source>
        <dbReference type="SAM" id="Coils"/>
    </source>
</evidence>
<dbReference type="Pfam" id="PF10551">
    <property type="entry name" value="MULE"/>
    <property type="match status" value="1"/>
</dbReference>
<gene>
    <name evidence="5" type="ORF">RHSIM_Rhsim06G0231600</name>
</gene>
<dbReference type="EMBL" id="WJXA01000006">
    <property type="protein sequence ID" value="KAF7140374.1"/>
    <property type="molecule type" value="Genomic_DNA"/>
</dbReference>
<reference evidence="5" key="1">
    <citation type="submission" date="2019-11" db="EMBL/GenBank/DDBJ databases">
        <authorList>
            <person name="Liu Y."/>
            <person name="Hou J."/>
            <person name="Li T.-Q."/>
            <person name="Guan C.-H."/>
            <person name="Wu X."/>
            <person name="Wu H.-Z."/>
            <person name="Ling F."/>
            <person name="Zhang R."/>
            <person name="Shi X.-G."/>
            <person name="Ren J.-P."/>
            <person name="Chen E.-F."/>
            <person name="Sun J.-M."/>
        </authorList>
    </citation>
    <scope>NUCLEOTIDE SEQUENCE</scope>
    <source>
        <strain evidence="5">Adult_tree_wgs_1</strain>
        <tissue evidence="5">Leaves</tissue>
    </source>
</reference>
<feature type="domain" description="FAR1-related sequence 11-like HTH-like" evidence="4">
    <location>
        <begin position="345"/>
        <end position="398"/>
    </location>
</feature>
<dbReference type="InterPro" id="IPR004330">
    <property type="entry name" value="FAR1_DNA_bnd_dom"/>
</dbReference>
<name>A0A834GSG0_RHOSS</name>
<evidence type="ECO:0000259" key="2">
    <source>
        <dbReference type="Pfam" id="PF03101"/>
    </source>
</evidence>
<accession>A0A834GSG0</accession>
<evidence type="ECO:0000259" key="3">
    <source>
        <dbReference type="Pfam" id="PF10551"/>
    </source>
</evidence>
<evidence type="ECO:0008006" key="7">
    <source>
        <dbReference type="Google" id="ProtNLM"/>
    </source>
</evidence>
<evidence type="ECO:0000313" key="6">
    <source>
        <dbReference type="Proteomes" id="UP000626092"/>
    </source>
</evidence>
<evidence type="ECO:0000313" key="5">
    <source>
        <dbReference type="EMBL" id="KAF7140374.1"/>
    </source>
</evidence>
<feature type="domain" description="MULE transposase" evidence="3">
    <location>
        <begin position="454"/>
        <end position="546"/>
    </location>
</feature>
<feature type="domain" description="FAR1" evidence="2">
    <location>
        <begin position="242"/>
        <end position="332"/>
    </location>
</feature>
<evidence type="ECO:0000259" key="4">
    <source>
        <dbReference type="Pfam" id="PF26175"/>
    </source>
</evidence>
<sequence length="1179" mass="134986">MGGFSTGSGSPLNQRVTMDEPMIDTELNELRNDEERVVQLEGNLLELNEYPTDSVHIHEGTEFPECGQKKDDSVTNELDPFMGQRFRSEEEAFICYRQYAYRNGFSVRKDRSFVKNEEVRRRDFCCQREGKPPVKLVDPSKEQRNRKSVKCGCKARMRITLRKSGVVFPQEWHVTEFVKEHNHERLTPTGVRFLPEIRKNTKEDEDGFLLLEEGLLEDSVSNEFDPFIGQCFLSEEEAFICYKQYASRNGFSIRKDRTFKKNEELRRRDFCCQCHGKRPLKLLDPSKGQRNRKSIKCGCRARMRITWRKSFDIFPQEWQITEFVKEHTHDLLTPTEVQFPPVNQKIKEEDEARILSLKEEGHSVGQIVRVMQLEKYLNHDYLPVFEKDVCDLFTRIKGKDGVNDATDLLKHCEAAKAENCEFRYAFTIDEERKLEHLFWSPAHSFDWYQKYGDVVVFDTTYKINAYEMPFGIFVGVNNNGKTILFGCALLRNKTTSAFQWLMKTFVSLMKKQPKTILTDQDPRMTEAIAKEFSSTKHSFCIWHITSKFSGWFMGVLRRNYPCWCADFDKLYHLDTPEEFEYQWSRVVTKYNLHSNKHVAGLYEIKHFWVPAYLRDHFFGGMTTTGRSESINAFIKRFISSHTNLEQFVRQNNACLNARDESQNAALCPAETVLYTSTVVKVLLQLWCCVKVILDLFILAFDSYKGFIIQDPSALEHTVQNDSCINGRDELQNAALSPASKVVKGLNLKMQHLVRVLRATKIVKVILKLQRCVKVLQWKDLLLGVSLGTYESSSAPLVGTEDYSHVESEEETVDHIIKHEKSAAGILCSLKTSHGSQASHLLLTEDVLGIVAQLGKVDDDNLSRLLAEYLGIETMLAIVCKTSDSVKGLETYEKDGSITKSSGIHGLGISIGRKLDGRFLVICLENLRPYSGEFICDDPQHRLDLLKPRLPNGEPPPGFLGFAVNMINIDNDKLFCVTANGHGLREILFYNLFSGLQVYRTRTDMLQALPCTSSGAISLDGGIIKTTGMFSLGNRENIAVKFPKSCGTSNLRANYFETARRITEMKWDKERRLEDMQRERVLLDHTRYNFDIKKKELLKFIAESSSYVTQINTSDSGRAIDSDVISVSTVNGDCYFSLRANFYDPQWNSIVSTLSLSLAPGTFAIGLQKQVCCLQSLFSG</sequence>
<dbReference type="PANTHER" id="PTHR47718">
    <property type="entry name" value="OS01G0519700 PROTEIN"/>
    <property type="match status" value="1"/>
</dbReference>
<organism evidence="5 6">
    <name type="scientific">Rhododendron simsii</name>
    <name type="common">Sims's rhododendron</name>
    <dbReference type="NCBI Taxonomy" id="118357"/>
    <lineage>
        <taxon>Eukaryota</taxon>
        <taxon>Viridiplantae</taxon>
        <taxon>Streptophyta</taxon>
        <taxon>Embryophyta</taxon>
        <taxon>Tracheophyta</taxon>
        <taxon>Spermatophyta</taxon>
        <taxon>Magnoliopsida</taxon>
        <taxon>eudicotyledons</taxon>
        <taxon>Gunneridae</taxon>
        <taxon>Pentapetalae</taxon>
        <taxon>asterids</taxon>
        <taxon>Ericales</taxon>
        <taxon>Ericaceae</taxon>
        <taxon>Ericoideae</taxon>
        <taxon>Rhodoreae</taxon>
        <taxon>Rhododendron</taxon>
    </lineage>
</organism>
<dbReference type="OrthoDB" id="1565223at2759"/>
<proteinExistence type="predicted"/>
<dbReference type="AlphaFoldDB" id="A0A834GSG0"/>
<dbReference type="PANTHER" id="PTHR47718:SF9">
    <property type="entry name" value="PROTEIN FAR1-RELATED SEQUENCE"/>
    <property type="match status" value="1"/>
</dbReference>
<dbReference type="Pfam" id="PF03101">
    <property type="entry name" value="FAR1"/>
    <property type="match status" value="2"/>
</dbReference>
<keyword evidence="6" id="KW-1185">Reference proteome</keyword>
<comment type="caution">
    <text evidence="5">The sequence shown here is derived from an EMBL/GenBank/DDBJ whole genome shotgun (WGS) entry which is preliminary data.</text>
</comment>